<keyword evidence="2" id="KW-1185">Reference proteome</keyword>
<proteinExistence type="predicted"/>
<sequence>MRISAAERRRRVGVRHMLAPSARVGDVTEIASRLVGLHATDPASVVLSAWARSAEPDGVVAALDAALYEQRSLLRMHCMRRTLFVVPDELAADLQASTTRVVSARERASVLKLLAATGPHRDEAWLAEAEDAALKVLARLGTAAASEITAEVPVLQETVTMSPGKPYEAVSRVGGHVLRLLAMDGRVRRARPVGGWTSGQFTYEIAPPLRDADPAAAQAEIVRRWLACYGPAATEDVKWWTGWTLGAARKALAEVGAVAVELDEGPGWVLPGDEAETGDVEPWAALLPSLDPATMGWKHRDWYMAPELRPLLFDTAGNGGPTVWWDGEIVGTWAQRDSGEVVWRMLADRGAGAEAAVAAEAARLEAWLADRRLRIKFAAPLTRELLS</sequence>
<reference evidence="1" key="1">
    <citation type="submission" date="2022-01" db="EMBL/GenBank/DDBJ databases">
        <title>Genome-Based Taxonomic Classification of the Phylum Actinobacteria.</title>
        <authorList>
            <person name="Gao Y."/>
        </authorList>
    </citation>
    <scope>NUCLEOTIDE SEQUENCE</scope>
    <source>
        <strain evidence="1">KLBMP 8922</strain>
    </source>
</reference>
<dbReference type="EMBL" id="JAKFHA010000009">
    <property type="protein sequence ID" value="MCF2528961.1"/>
    <property type="molecule type" value="Genomic_DNA"/>
</dbReference>
<comment type="caution">
    <text evidence="1">The sequence shown here is derived from an EMBL/GenBank/DDBJ whole genome shotgun (WGS) entry which is preliminary data.</text>
</comment>
<dbReference type="InterPro" id="IPR009351">
    <property type="entry name" value="AlkZ-like"/>
</dbReference>
<protein>
    <submittedName>
        <fullName evidence="1">Winged helix DNA-binding domain-containing protein</fullName>
    </submittedName>
</protein>
<evidence type="ECO:0000313" key="2">
    <source>
        <dbReference type="Proteomes" id="UP001165378"/>
    </source>
</evidence>
<gene>
    <name evidence="1" type="ORF">LZ495_17280</name>
</gene>
<name>A0AA41U0U3_9ACTN</name>
<dbReference type="Proteomes" id="UP001165378">
    <property type="component" value="Unassembled WGS sequence"/>
</dbReference>
<dbReference type="PANTHER" id="PTHR38479">
    <property type="entry name" value="LMO0824 PROTEIN"/>
    <property type="match status" value="1"/>
</dbReference>
<keyword evidence="1" id="KW-0238">DNA-binding</keyword>
<organism evidence="1 2">
    <name type="scientific">Yinghuangia soli</name>
    <dbReference type="NCBI Taxonomy" id="2908204"/>
    <lineage>
        <taxon>Bacteria</taxon>
        <taxon>Bacillati</taxon>
        <taxon>Actinomycetota</taxon>
        <taxon>Actinomycetes</taxon>
        <taxon>Kitasatosporales</taxon>
        <taxon>Streptomycetaceae</taxon>
        <taxon>Yinghuangia</taxon>
    </lineage>
</organism>
<dbReference type="GO" id="GO:0003677">
    <property type="term" value="F:DNA binding"/>
    <property type="evidence" value="ECO:0007669"/>
    <property type="project" value="UniProtKB-KW"/>
</dbReference>
<evidence type="ECO:0000313" key="1">
    <source>
        <dbReference type="EMBL" id="MCF2528961.1"/>
    </source>
</evidence>
<dbReference type="Pfam" id="PF06224">
    <property type="entry name" value="AlkZ-like"/>
    <property type="match status" value="1"/>
</dbReference>
<dbReference type="AlphaFoldDB" id="A0AA41U0U3"/>
<accession>A0AA41U0U3</accession>
<dbReference type="PANTHER" id="PTHR38479:SF2">
    <property type="entry name" value="WINGED HELIX DNA-BINDING DOMAIN-CONTAINING PROTEIN"/>
    <property type="match status" value="1"/>
</dbReference>